<feature type="transmembrane region" description="Helical" evidence="1">
    <location>
        <begin position="425"/>
        <end position="446"/>
    </location>
</feature>
<organism evidence="2">
    <name type="scientific">marine sediment metagenome</name>
    <dbReference type="NCBI Taxonomy" id="412755"/>
    <lineage>
        <taxon>unclassified sequences</taxon>
        <taxon>metagenomes</taxon>
        <taxon>ecological metagenomes</taxon>
    </lineage>
</organism>
<keyword evidence="1" id="KW-0812">Transmembrane</keyword>
<name>A0A0F9NDM6_9ZZZZ</name>
<evidence type="ECO:0000313" key="2">
    <source>
        <dbReference type="EMBL" id="KKM86825.1"/>
    </source>
</evidence>
<proteinExistence type="predicted"/>
<protein>
    <submittedName>
        <fullName evidence="2">Uncharacterized protein</fullName>
    </submittedName>
</protein>
<keyword evidence="1" id="KW-0472">Membrane</keyword>
<accession>A0A0F9NDM6</accession>
<dbReference type="EMBL" id="LAZR01007194">
    <property type="protein sequence ID" value="KKM86825.1"/>
    <property type="molecule type" value="Genomic_DNA"/>
</dbReference>
<reference evidence="2" key="1">
    <citation type="journal article" date="2015" name="Nature">
        <title>Complex archaea that bridge the gap between prokaryotes and eukaryotes.</title>
        <authorList>
            <person name="Spang A."/>
            <person name="Saw J.H."/>
            <person name="Jorgensen S.L."/>
            <person name="Zaremba-Niedzwiedzka K."/>
            <person name="Martijn J."/>
            <person name="Lind A.E."/>
            <person name="van Eijk R."/>
            <person name="Schleper C."/>
            <person name="Guy L."/>
            <person name="Ettema T.J."/>
        </authorList>
    </citation>
    <scope>NUCLEOTIDE SEQUENCE</scope>
</reference>
<comment type="caution">
    <text evidence="2">The sequence shown here is derived from an EMBL/GenBank/DDBJ whole genome shotgun (WGS) entry which is preliminary data.</text>
</comment>
<dbReference type="AlphaFoldDB" id="A0A0F9NDM6"/>
<evidence type="ECO:0000256" key="1">
    <source>
        <dbReference type="SAM" id="Phobius"/>
    </source>
</evidence>
<sequence length="463" mass="53150">MKTSKNFFFLIFFFSIFILTPISLFSPYVSGAEGDPVVISDFLKVDLIKFNDATPGDTITGPSYIPGGRDLISFENKGILEGSYNSETNSFVVWAEVTFGFEVNAWTANLIEDIYPEIVPDSEGKTAHFHYRTWKHGQIWLIIDVFCEPWDLVWYTSAINEIYYFKYNEVDYGDVYNVNDHDGSIETKIWIDPGRKLSGETTIAGQTFTTPILEADILDVSIVDMRGGEVGSYNDRYTGIVDGEDEGGVEITTLEPWLYPVTTTKIVNWLNEQDLGWHTPEELTVATIQQGFIDLSFKGADIPGSQENEMTFNLPIHLQPEVTKTQQYIPYTYGRIKYYTCCGKLVTWPTVDDKVQRDLSVHVYNQFVHYDLEVKLDLFMNSEFTAELSESFLDDPNLIITDRMWDATVFGEEPKILLPPPDFPWWMWLLIFLIVAIGVYVGFKIFKVYMESKRKPAQIIVRR</sequence>
<keyword evidence="1" id="KW-1133">Transmembrane helix</keyword>
<gene>
    <name evidence="2" type="ORF">LCGC14_1275140</name>
</gene>